<dbReference type="EMBL" id="JADFTS010000003">
    <property type="protein sequence ID" value="KAF9613516.1"/>
    <property type="molecule type" value="Genomic_DNA"/>
</dbReference>
<feature type="compositionally biased region" description="Low complexity" evidence="1">
    <location>
        <begin position="56"/>
        <end position="70"/>
    </location>
</feature>
<sequence length="152" mass="16780">MTHQKKLPVLLMQLFIAYVENKLNSTSLIIYLILLVVLLLKPPEIQIAAAKFANEENPSTSSSSVNLQNSHFEESPMDYPSPMSNSDAGVSYGWPFMDYSALAGSGSSESDFGTFGGLDDFAQNYLAPDLGYDEEMNGGDYSQSSSLWNFYF</sequence>
<keyword evidence="2" id="KW-0812">Transmembrane</keyword>
<keyword evidence="2" id="KW-1133">Transmembrane helix</keyword>
<proteinExistence type="predicted"/>
<name>A0A835I926_9MAGN</name>
<evidence type="ECO:0000256" key="1">
    <source>
        <dbReference type="SAM" id="MobiDB-lite"/>
    </source>
</evidence>
<evidence type="ECO:0000313" key="4">
    <source>
        <dbReference type="Proteomes" id="UP000631114"/>
    </source>
</evidence>
<feature type="transmembrane region" description="Helical" evidence="2">
    <location>
        <begin position="21"/>
        <end position="40"/>
    </location>
</feature>
<organism evidence="3 4">
    <name type="scientific">Coptis chinensis</name>
    <dbReference type="NCBI Taxonomy" id="261450"/>
    <lineage>
        <taxon>Eukaryota</taxon>
        <taxon>Viridiplantae</taxon>
        <taxon>Streptophyta</taxon>
        <taxon>Embryophyta</taxon>
        <taxon>Tracheophyta</taxon>
        <taxon>Spermatophyta</taxon>
        <taxon>Magnoliopsida</taxon>
        <taxon>Ranunculales</taxon>
        <taxon>Ranunculaceae</taxon>
        <taxon>Coptidoideae</taxon>
        <taxon>Coptis</taxon>
    </lineage>
</organism>
<comment type="caution">
    <text evidence="3">The sequence shown here is derived from an EMBL/GenBank/DDBJ whole genome shotgun (WGS) entry which is preliminary data.</text>
</comment>
<keyword evidence="4" id="KW-1185">Reference proteome</keyword>
<protein>
    <submittedName>
        <fullName evidence="3">Uncharacterized protein</fullName>
    </submittedName>
</protein>
<reference evidence="3 4" key="1">
    <citation type="submission" date="2020-10" db="EMBL/GenBank/DDBJ databases">
        <title>The Coptis chinensis genome and diversification of protoberbering-type alkaloids.</title>
        <authorList>
            <person name="Wang B."/>
            <person name="Shu S."/>
            <person name="Song C."/>
            <person name="Liu Y."/>
        </authorList>
    </citation>
    <scope>NUCLEOTIDE SEQUENCE [LARGE SCALE GENOMIC DNA]</scope>
    <source>
        <strain evidence="3">HL-2020</strain>
        <tissue evidence="3">Leaf</tissue>
    </source>
</reference>
<evidence type="ECO:0000256" key="2">
    <source>
        <dbReference type="SAM" id="Phobius"/>
    </source>
</evidence>
<feature type="region of interest" description="Disordered" evidence="1">
    <location>
        <begin position="56"/>
        <end position="84"/>
    </location>
</feature>
<evidence type="ECO:0000313" key="3">
    <source>
        <dbReference type="EMBL" id="KAF9613516.1"/>
    </source>
</evidence>
<gene>
    <name evidence="3" type="ORF">IFM89_008395</name>
</gene>
<accession>A0A835I926</accession>
<dbReference type="AlphaFoldDB" id="A0A835I926"/>
<keyword evidence="2" id="KW-0472">Membrane</keyword>
<dbReference type="Proteomes" id="UP000631114">
    <property type="component" value="Unassembled WGS sequence"/>
</dbReference>